<dbReference type="Gene3D" id="3.90.1170.50">
    <property type="entry name" value="Aldehyde oxidase/xanthine dehydrogenase, a/b hammerhead"/>
    <property type="match status" value="1"/>
</dbReference>
<dbReference type="Pfam" id="PF01315">
    <property type="entry name" value="Ald_Xan_dh_C"/>
    <property type="match status" value="1"/>
</dbReference>
<evidence type="ECO:0000313" key="3">
    <source>
        <dbReference type="EMBL" id="AHE55108.1"/>
    </source>
</evidence>
<feature type="domain" description="Aldehyde oxidase/xanthine dehydrogenase a/b hammerhead" evidence="2">
    <location>
        <begin position="19"/>
        <end position="130"/>
    </location>
</feature>
<evidence type="ECO:0000259" key="2">
    <source>
        <dbReference type="SMART" id="SM01008"/>
    </source>
</evidence>
<dbReference type="PANTHER" id="PTHR47495:SF1">
    <property type="entry name" value="BLL3820 PROTEIN"/>
    <property type="match status" value="1"/>
</dbReference>
<dbReference type="EMBL" id="CP006644">
    <property type="protein sequence ID" value="AHE55108.1"/>
    <property type="molecule type" value="Genomic_DNA"/>
</dbReference>
<feature type="region of interest" description="Disordered" evidence="1">
    <location>
        <begin position="139"/>
        <end position="158"/>
    </location>
</feature>
<dbReference type="SMART" id="SM01008">
    <property type="entry name" value="Ald_Xan_dh_C"/>
    <property type="match status" value="1"/>
</dbReference>
<dbReference type="Proteomes" id="UP000018851">
    <property type="component" value="Chromosome"/>
</dbReference>
<dbReference type="KEGG" id="ssan:NX02_17150"/>
<dbReference type="AlphaFoldDB" id="W0AFQ8"/>
<sequence>MPAAPFDDRARFDARDKVTGRTAYSADVQLPNMLYAMAVPATIAKGRVVEVATADALRVPGVVRVLTAADFGKPSPPPPGARGLGAAPATPTILPDIAYRGAPIALVVAESIEAAVEGAEAVRAQYAAAAAFSSTITSPGRVHEPVEPTEAGSASTAMKRATTRVDVEYDCPAQHHNAIELLSTVAVWAGGRLTIYEAAQGAQVVKANVAKALALDPAIIDVKSIYIGGGFGQKGTPQRQAPLVARAAMLLGRPVKLVMPRGQVFHNASFRPSSRHRIRIGADPAGKMIAVEYDAEHQQSRFGQFPPEYHESQPQMYGIADYHGTAANVRIDTQGPGYMRAPFPHPASFAFEGAVDELAYKLGKDPVAFRLEHDATVDPINGNPLSSRFLNECITEGARRFGWDRRRAEPGSMVLPDGTRVGFGIGCGAYPAITSANIAKLRIAADGTTRFAVSAHEMGQGIRTVIAAALLRELDINPDRLDLQIGDTSIVPQHLTAGSWGTASVMPAIDAAAAKMKAAFAGLIAGRQVSGNMHRQLAALKRPYIEVEVTTLAPGQDPKVLDGLRNYGYALAGPEYPRFTTFSYIAHFAEVHVEPRTCRVRVPRVVSVVDCGRVISPRTAESQVRGGVIWGIGSALREETDVDARFGGWLNNDLADYVVPVNADVGEIEVAFIDRPDPLINATGAKGLGEVSMVGASGAIANAVFHATGKRIRRMPIRIEHLL</sequence>
<gene>
    <name evidence="3" type="ORF">NX02_17150</name>
</gene>
<accession>W0AFQ8</accession>
<dbReference type="Pfam" id="PF02738">
    <property type="entry name" value="MoCoBD_1"/>
    <property type="match status" value="1"/>
</dbReference>
<reference evidence="3 4" key="1">
    <citation type="submission" date="2013-07" db="EMBL/GenBank/DDBJ databases">
        <title>Completed genome of Sphingomonas sanxanigenens NX02.</title>
        <authorList>
            <person name="Ma T."/>
            <person name="Huang H."/>
            <person name="Wu M."/>
            <person name="Li X."/>
            <person name="Li G."/>
        </authorList>
    </citation>
    <scope>NUCLEOTIDE SEQUENCE [LARGE SCALE GENOMIC DNA]</scope>
    <source>
        <strain evidence="3 4">NX02</strain>
    </source>
</reference>
<evidence type="ECO:0000313" key="4">
    <source>
        <dbReference type="Proteomes" id="UP000018851"/>
    </source>
</evidence>
<dbReference type="GO" id="GO:0016491">
    <property type="term" value="F:oxidoreductase activity"/>
    <property type="evidence" value="ECO:0007669"/>
    <property type="project" value="InterPro"/>
</dbReference>
<dbReference type="HOGENOM" id="CLU_001681_2_2_5"/>
<keyword evidence="4" id="KW-1185">Reference proteome</keyword>
<dbReference type="InterPro" id="IPR036856">
    <property type="entry name" value="Ald_Oxase/Xan_DH_a/b_sf"/>
</dbReference>
<dbReference type="eggNOG" id="COG1529">
    <property type="taxonomic scope" value="Bacteria"/>
</dbReference>
<organism evidence="3 4">
    <name type="scientific">Sphingomonas sanxanigenens DSM 19645 = NX02</name>
    <dbReference type="NCBI Taxonomy" id="1123269"/>
    <lineage>
        <taxon>Bacteria</taxon>
        <taxon>Pseudomonadati</taxon>
        <taxon>Pseudomonadota</taxon>
        <taxon>Alphaproteobacteria</taxon>
        <taxon>Sphingomonadales</taxon>
        <taxon>Sphingomonadaceae</taxon>
        <taxon>Sphingomonas</taxon>
    </lineage>
</organism>
<dbReference type="InterPro" id="IPR008274">
    <property type="entry name" value="AldOxase/xan_DH_MoCoBD1"/>
</dbReference>
<dbReference type="RefSeq" id="WP_025293294.1">
    <property type="nucleotide sequence ID" value="NZ_CP006644.1"/>
</dbReference>
<dbReference type="Gene3D" id="3.30.365.10">
    <property type="entry name" value="Aldehyde oxidase/xanthine dehydrogenase, molybdopterin binding domain"/>
    <property type="match status" value="4"/>
</dbReference>
<dbReference type="InterPro" id="IPR046867">
    <property type="entry name" value="AldOxase/xan_DH_MoCoBD2"/>
</dbReference>
<name>W0AFQ8_9SPHN</name>
<dbReference type="PANTHER" id="PTHR47495">
    <property type="entry name" value="ALDEHYDE DEHYDROGENASE"/>
    <property type="match status" value="1"/>
</dbReference>
<dbReference type="Pfam" id="PF20256">
    <property type="entry name" value="MoCoBD_2"/>
    <property type="match status" value="1"/>
</dbReference>
<dbReference type="InterPro" id="IPR000674">
    <property type="entry name" value="Ald_Oxase/Xan_DH_a/b"/>
</dbReference>
<proteinExistence type="predicted"/>
<dbReference type="InterPro" id="IPR052516">
    <property type="entry name" value="N-heterocyclic_Hydroxylase"/>
</dbReference>
<dbReference type="STRING" id="1123269.NX02_17150"/>
<dbReference type="SUPFAM" id="SSF54665">
    <property type="entry name" value="CO dehydrogenase molybdoprotein N-domain-like"/>
    <property type="match status" value="1"/>
</dbReference>
<dbReference type="SUPFAM" id="SSF56003">
    <property type="entry name" value="Molybdenum cofactor-binding domain"/>
    <property type="match status" value="1"/>
</dbReference>
<protein>
    <recommendedName>
        <fullName evidence="2">Aldehyde oxidase/xanthine dehydrogenase a/b hammerhead domain-containing protein</fullName>
    </recommendedName>
</protein>
<evidence type="ECO:0000256" key="1">
    <source>
        <dbReference type="SAM" id="MobiDB-lite"/>
    </source>
</evidence>
<dbReference type="InterPro" id="IPR037165">
    <property type="entry name" value="AldOxase/xan_DH_Mopterin-bd_sf"/>
</dbReference>
<dbReference type="OrthoDB" id="8428274at2"/>
<dbReference type="PATRIC" id="fig|1123269.5.peg.3354"/>